<dbReference type="EMBL" id="LNXX01000037">
    <property type="protein sequence ID" value="KTC83773.1"/>
    <property type="molecule type" value="Genomic_DNA"/>
</dbReference>
<dbReference type="Proteomes" id="UP000054854">
    <property type="component" value="Unassembled WGS sequence"/>
</dbReference>
<proteinExistence type="predicted"/>
<dbReference type="PANTHER" id="PTHR45527">
    <property type="entry name" value="NONRIBOSOMAL PEPTIDE SYNTHETASE"/>
    <property type="match status" value="1"/>
</dbReference>
<gene>
    <name evidence="2" type="primary">srfAA</name>
    <name evidence="2" type="ORF">Lcin_2049</name>
</gene>
<dbReference type="SUPFAM" id="SSF56801">
    <property type="entry name" value="Acetyl-CoA synthetase-like"/>
    <property type="match status" value="1"/>
</dbReference>
<sequence>MASLLATGSQGRLIAVLSEKGYSQVVATLSIMKAGYAYLPLHVDWPLGRVHEVLKQGGVELVLLSRKMAAHEETYASLVNEYEVLIIEDA</sequence>
<evidence type="ECO:0000313" key="2">
    <source>
        <dbReference type="EMBL" id="KTC83773.1"/>
    </source>
</evidence>
<dbReference type="InterPro" id="IPR000873">
    <property type="entry name" value="AMP-dep_synth/lig_dom"/>
</dbReference>
<reference evidence="2 3" key="1">
    <citation type="submission" date="2015-11" db="EMBL/GenBank/DDBJ databases">
        <title>Genomic analysis of 38 Legionella species identifies large and diverse effector repertoires.</title>
        <authorList>
            <person name="Burstein D."/>
            <person name="Amaro F."/>
            <person name="Zusman T."/>
            <person name="Lifshitz Z."/>
            <person name="Cohen O."/>
            <person name="Gilbert J.A."/>
            <person name="Pupko T."/>
            <person name="Shuman H.A."/>
            <person name="Segal G."/>
        </authorList>
    </citation>
    <scope>NUCLEOTIDE SEQUENCE [LARGE SCALE GENOMIC DNA]</scope>
    <source>
        <strain evidence="2 3">CDC#72-OH-14</strain>
    </source>
</reference>
<dbReference type="PANTHER" id="PTHR45527:SF1">
    <property type="entry name" value="FATTY ACID SYNTHASE"/>
    <property type="match status" value="1"/>
</dbReference>
<evidence type="ECO:0000313" key="3">
    <source>
        <dbReference type="Proteomes" id="UP000054854"/>
    </source>
</evidence>
<comment type="caution">
    <text evidence="2">The sequence shown here is derived from an EMBL/GenBank/DDBJ whole genome shotgun (WGS) entry which is preliminary data.</text>
</comment>
<accession>A0ABR5QUZ9</accession>
<feature type="domain" description="AMP-dependent synthetase/ligase" evidence="1">
    <location>
        <begin position="9"/>
        <end position="70"/>
    </location>
</feature>
<dbReference type="Pfam" id="PF00501">
    <property type="entry name" value="AMP-binding"/>
    <property type="match status" value="1"/>
</dbReference>
<dbReference type="Gene3D" id="3.40.50.980">
    <property type="match status" value="1"/>
</dbReference>
<keyword evidence="3" id="KW-1185">Reference proteome</keyword>
<evidence type="ECO:0000259" key="1">
    <source>
        <dbReference type="Pfam" id="PF00501"/>
    </source>
</evidence>
<feature type="non-terminal residue" evidence="2">
    <location>
        <position position="90"/>
    </location>
</feature>
<protein>
    <submittedName>
        <fullName evidence="2">Surfactin synthase subunit 1</fullName>
    </submittedName>
</protein>
<name>A0ABR5QUZ9_9GAMM</name>
<organism evidence="2 3">
    <name type="scientific">Legionella cincinnatiensis</name>
    <dbReference type="NCBI Taxonomy" id="28085"/>
    <lineage>
        <taxon>Bacteria</taxon>
        <taxon>Pseudomonadati</taxon>
        <taxon>Pseudomonadota</taxon>
        <taxon>Gammaproteobacteria</taxon>
        <taxon>Legionellales</taxon>
        <taxon>Legionellaceae</taxon>
        <taxon>Legionella</taxon>
    </lineage>
</organism>